<evidence type="ECO:0000256" key="3">
    <source>
        <dbReference type="ARBA" id="ARBA00022989"/>
    </source>
</evidence>
<feature type="transmembrane region" description="Helical" evidence="5">
    <location>
        <begin position="345"/>
        <end position="366"/>
    </location>
</feature>
<evidence type="ECO:0000256" key="1">
    <source>
        <dbReference type="ARBA" id="ARBA00004141"/>
    </source>
</evidence>
<evidence type="ECO:0000256" key="4">
    <source>
        <dbReference type="ARBA" id="ARBA00023136"/>
    </source>
</evidence>
<reference evidence="7" key="1">
    <citation type="submission" date="2024-04" db="EMBL/GenBank/DDBJ databases">
        <authorList>
            <person name="Shaw F."/>
            <person name="Minotto A."/>
        </authorList>
    </citation>
    <scope>NUCLEOTIDE SEQUENCE [LARGE SCALE GENOMIC DNA]</scope>
</reference>
<feature type="transmembrane region" description="Helical" evidence="5">
    <location>
        <begin position="310"/>
        <end position="333"/>
    </location>
</feature>
<dbReference type="InterPro" id="IPR044878">
    <property type="entry name" value="UbiA_sf"/>
</dbReference>
<evidence type="ECO:0000256" key="5">
    <source>
        <dbReference type="SAM" id="Phobius"/>
    </source>
</evidence>
<keyword evidence="7" id="KW-1185">Reference proteome</keyword>
<dbReference type="Gene3D" id="1.10.357.140">
    <property type="entry name" value="UbiA prenyltransferase"/>
    <property type="match status" value="1"/>
</dbReference>
<dbReference type="CDD" id="cd13965">
    <property type="entry name" value="PT_UbiA_3"/>
    <property type="match status" value="1"/>
</dbReference>
<dbReference type="InterPro" id="IPR050475">
    <property type="entry name" value="Prenyltransferase_related"/>
</dbReference>
<dbReference type="InterPro" id="IPR000537">
    <property type="entry name" value="UbiA_prenyltransferase"/>
</dbReference>
<evidence type="ECO:0000313" key="7">
    <source>
        <dbReference type="Proteomes" id="UP001497453"/>
    </source>
</evidence>
<dbReference type="PANTHER" id="PTHR42723">
    <property type="entry name" value="CHLOROPHYLL SYNTHASE"/>
    <property type="match status" value="1"/>
</dbReference>
<keyword evidence="3 5" id="KW-1133">Transmembrane helix</keyword>
<dbReference type="EMBL" id="OZ037948">
    <property type="protein sequence ID" value="CAL1709851.1"/>
    <property type="molecule type" value="Genomic_DNA"/>
</dbReference>
<protein>
    <submittedName>
        <fullName evidence="6">Uncharacterized protein</fullName>
    </submittedName>
</protein>
<evidence type="ECO:0000256" key="2">
    <source>
        <dbReference type="ARBA" id="ARBA00022692"/>
    </source>
</evidence>
<keyword evidence="2 5" id="KW-0812">Transmembrane</keyword>
<feature type="transmembrane region" description="Helical" evidence="5">
    <location>
        <begin position="472"/>
        <end position="491"/>
    </location>
</feature>
<accession>A0ABP1DPU4</accession>
<comment type="subcellular location">
    <subcellularLocation>
        <location evidence="1">Membrane</location>
        <topology evidence="1">Multi-pass membrane protein</topology>
    </subcellularLocation>
</comment>
<dbReference type="Pfam" id="PF01040">
    <property type="entry name" value="UbiA"/>
    <property type="match status" value="1"/>
</dbReference>
<name>A0ABP1DPU4_9APHY</name>
<evidence type="ECO:0000313" key="6">
    <source>
        <dbReference type="EMBL" id="CAL1709851.1"/>
    </source>
</evidence>
<dbReference type="Proteomes" id="UP001497453">
    <property type="component" value="Chromosome 5"/>
</dbReference>
<feature type="transmembrane region" description="Helical" evidence="5">
    <location>
        <begin position="438"/>
        <end position="460"/>
    </location>
</feature>
<organism evidence="6 7">
    <name type="scientific">Somion occarium</name>
    <dbReference type="NCBI Taxonomy" id="3059160"/>
    <lineage>
        <taxon>Eukaryota</taxon>
        <taxon>Fungi</taxon>
        <taxon>Dikarya</taxon>
        <taxon>Basidiomycota</taxon>
        <taxon>Agaricomycotina</taxon>
        <taxon>Agaricomycetes</taxon>
        <taxon>Polyporales</taxon>
        <taxon>Cerrenaceae</taxon>
        <taxon>Somion</taxon>
    </lineage>
</organism>
<dbReference type="PANTHER" id="PTHR42723:SF1">
    <property type="entry name" value="CHLOROPHYLL SYNTHASE, CHLOROPLASTIC"/>
    <property type="match status" value="1"/>
</dbReference>
<keyword evidence="4 5" id="KW-0472">Membrane</keyword>
<gene>
    <name evidence="6" type="ORF">GFSPODELE1_LOCUS7527</name>
</gene>
<sequence length="497" mass="55431">MKTCYHMSCSIIGIPKLIWLGSRYCCILKPRACTPKPKRCLYQGHREKRTIPESRYDAAEQKVILENTRTDTSLSGIASLSEEGFGPLGIYAHREGVITQYSSTGEAELCTGRTLSLKKDCDTSVCTISALAIRRIQSIVPVAGPQDLICGAIYFQAIRMISILQGKNPICNEDVNTNGLQIYPGVRYGFCNASSYSAEDDSEIPGDVVMVFRSLATYAYTLFLFTKSDVKAILIPIICFAVAAAPDLQIGNIPHSVCWLWLHLLQFDVSNQTLSEEEDKENKNDRPLPAGRMTLRGALILRWVLVPLCWSYSLFFSIKTFYASLSVVALTYIYDEMGGHSGHWIVRNALNALGFASFEVGATLVAARNRSALDDIAILAIYCSAGVVATTVHTQDFKDVKGDQAIGRRTLPIIHPGFARLAIPVLLLPWSIGLGYRWNLHPTIAIAFTSLGAVTSYRFFVFRSISQDRISFWYYIIWLSIAHLLPGYYRYYGCYHI</sequence>
<proteinExistence type="predicted"/>
<feature type="transmembrane region" description="Helical" evidence="5">
    <location>
        <begin position="413"/>
        <end position="432"/>
    </location>
</feature>